<accession>A0A3M8R2P6</accession>
<evidence type="ECO:0000256" key="1">
    <source>
        <dbReference type="SAM" id="Phobius"/>
    </source>
</evidence>
<dbReference type="Pfam" id="PF00487">
    <property type="entry name" value="FA_desaturase"/>
    <property type="match status" value="1"/>
</dbReference>
<name>A0A3M8R2P6_9PROT</name>
<organism evidence="3">
    <name type="scientific">Acidithiobacillus sulfuriphilus</name>
    <dbReference type="NCBI Taxonomy" id="1867749"/>
    <lineage>
        <taxon>Bacteria</taxon>
        <taxon>Pseudomonadati</taxon>
        <taxon>Pseudomonadota</taxon>
        <taxon>Acidithiobacillia</taxon>
        <taxon>Acidithiobacillales</taxon>
        <taxon>Acidithiobacillaceae</taxon>
        <taxon>Acidithiobacillus</taxon>
    </lineage>
</organism>
<feature type="domain" description="Fatty acid desaturase" evidence="2">
    <location>
        <begin position="62"/>
        <end position="316"/>
    </location>
</feature>
<dbReference type="PANTHER" id="PTHR32100">
    <property type="entry name" value="OMEGA-6 FATTY ACID DESATURASE, CHLOROPLASTIC"/>
    <property type="match status" value="1"/>
</dbReference>
<keyword evidence="1" id="KW-1133">Transmembrane helix</keyword>
<sequence length="372" mass="43043">MPTEPSKSPYSALHPVKLQTIRDAIHPERYQRSAGRAVAWYIFDGALYLAFISGALLVQSIWLKLLFGLLAGSAIAFMFVWAHDAAHGALFQSKRVAEVMGTIFMLPSFNMYRLWAFGHNRVHHGFTSFTPIDWIWRPWTPSEYASKRWWQKLVYRLERSPYTCALHYLLRVWWPGMVMFKADAKNKDSRSFTISKLITLGFFLAFSALVFAAAGVWGVLAAVILPFIVFNYYIALFVFLHHTDPQVPFFSEKEEWSQSIGQLYCSTIVRCSKISELLIHNILIHAPHHVDPRIPFYHLKGAYEDLASQYGQYIHEVRFSFRHVRGIFKQCQLYDYEAKRWMSFRSARSWINEQAMALSASSSSMVLEEAAK</sequence>
<proteinExistence type="predicted"/>
<dbReference type="GO" id="GO:0006629">
    <property type="term" value="P:lipid metabolic process"/>
    <property type="evidence" value="ECO:0007669"/>
    <property type="project" value="InterPro"/>
</dbReference>
<evidence type="ECO:0000259" key="2">
    <source>
        <dbReference type="Pfam" id="PF00487"/>
    </source>
</evidence>
<keyword evidence="1" id="KW-0812">Transmembrane</keyword>
<dbReference type="OrthoDB" id="9792534at2"/>
<keyword evidence="1" id="KW-0472">Membrane</keyword>
<comment type="caution">
    <text evidence="3">The sequence shown here is derived from an EMBL/GenBank/DDBJ whole genome shotgun (WGS) entry which is preliminary data.</text>
</comment>
<protein>
    <submittedName>
        <fullName evidence="3">Fatty acid desaturase</fullName>
    </submittedName>
</protein>
<feature type="transmembrane region" description="Helical" evidence="1">
    <location>
        <begin position="38"/>
        <end position="58"/>
    </location>
</feature>
<dbReference type="RefSeq" id="WP_123104027.1">
    <property type="nucleotide sequence ID" value="NZ_CP127527.1"/>
</dbReference>
<dbReference type="InterPro" id="IPR012171">
    <property type="entry name" value="Fatty_acid_desaturase"/>
</dbReference>
<feature type="transmembrane region" description="Helical" evidence="1">
    <location>
        <begin position="197"/>
        <end position="217"/>
    </location>
</feature>
<dbReference type="GO" id="GO:0016491">
    <property type="term" value="F:oxidoreductase activity"/>
    <property type="evidence" value="ECO:0007669"/>
    <property type="project" value="InterPro"/>
</dbReference>
<feature type="transmembrane region" description="Helical" evidence="1">
    <location>
        <begin position="223"/>
        <end position="240"/>
    </location>
</feature>
<dbReference type="EMBL" id="RIZI01000169">
    <property type="protein sequence ID" value="RNF61474.1"/>
    <property type="molecule type" value="Genomic_DNA"/>
</dbReference>
<feature type="transmembrane region" description="Helical" evidence="1">
    <location>
        <begin position="95"/>
        <end position="115"/>
    </location>
</feature>
<feature type="transmembrane region" description="Helical" evidence="1">
    <location>
        <begin position="65"/>
        <end position="83"/>
    </location>
</feature>
<evidence type="ECO:0000313" key="3">
    <source>
        <dbReference type="EMBL" id="RNF61474.1"/>
    </source>
</evidence>
<gene>
    <name evidence="3" type="ORF">EC580_08385</name>
</gene>
<dbReference type="InterPro" id="IPR005804">
    <property type="entry name" value="FA_desaturase_dom"/>
</dbReference>
<reference evidence="3" key="1">
    <citation type="submission" date="2018-10" db="EMBL/GenBank/DDBJ databases">
        <title>Acidithiobacillus sulfuriphilus sp. nov.: an extremely acidophilic sulfur-oxidizing chemolithotroph isolated from a neutral pH environment.</title>
        <authorList>
            <person name="Falagan C."/>
            <person name="Moya-Beltran A."/>
            <person name="Quatrini R."/>
            <person name="Johnson D.B."/>
        </authorList>
    </citation>
    <scope>NUCLEOTIDE SEQUENCE [LARGE SCALE GENOMIC DNA]</scope>
    <source>
        <strain evidence="3">CJ-2</strain>
    </source>
</reference>
<dbReference type="AlphaFoldDB" id="A0A3M8R2P6"/>